<proteinExistence type="predicted"/>
<dbReference type="EMBL" id="JAGSOV010000039">
    <property type="protein sequence ID" value="MCO1657105.1"/>
    <property type="molecule type" value="Genomic_DNA"/>
</dbReference>
<dbReference type="RefSeq" id="WP_252440466.1">
    <property type="nucleotide sequence ID" value="NZ_JAGSOV010000039.1"/>
</dbReference>
<protein>
    <submittedName>
        <fullName evidence="1">SRPBCC family protein</fullName>
    </submittedName>
</protein>
<organism evidence="1 2">
    <name type="scientific">Pseudonocardia humida</name>
    <dbReference type="NCBI Taxonomy" id="2800819"/>
    <lineage>
        <taxon>Bacteria</taxon>
        <taxon>Bacillati</taxon>
        <taxon>Actinomycetota</taxon>
        <taxon>Actinomycetes</taxon>
        <taxon>Pseudonocardiales</taxon>
        <taxon>Pseudonocardiaceae</taxon>
        <taxon>Pseudonocardia</taxon>
    </lineage>
</organism>
<gene>
    <name evidence="1" type="ORF">KDL28_18755</name>
</gene>
<dbReference type="Pfam" id="PF10604">
    <property type="entry name" value="Polyketide_cyc2"/>
    <property type="match status" value="1"/>
</dbReference>
<dbReference type="SUPFAM" id="SSF55961">
    <property type="entry name" value="Bet v1-like"/>
    <property type="match status" value="1"/>
</dbReference>
<dbReference type="InterPro" id="IPR019587">
    <property type="entry name" value="Polyketide_cyclase/dehydratase"/>
</dbReference>
<evidence type="ECO:0000313" key="2">
    <source>
        <dbReference type="Proteomes" id="UP001165283"/>
    </source>
</evidence>
<dbReference type="InterPro" id="IPR023393">
    <property type="entry name" value="START-like_dom_sf"/>
</dbReference>
<dbReference type="Proteomes" id="UP001165283">
    <property type="component" value="Unassembled WGS sequence"/>
</dbReference>
<evidence type="ECO:0000313" key="1">
    <source>
        <dbReference type="EMBL" id="MCO1657105.1"/>
    </source>
</evidence>
<sequence length="143" mass="15722">MVHEEYVVTAQADPSAVVPVILDVERWPEWTPSIRSVRLLDRGPLAVGSRVVVSQPKLPTVTWTVTELDAERGFTWESRGPGVRTLGEHWARPVPGGTEVTLRLVQHGPVGAVIARLTRGLTRRYLRWEGDGLAARVTGGATR</sequence>
<reference evidence="1" key="1">
    <citation type="submission" date="2021-04" db="EMBL/GenBank/DDBJ databases">
        <title>Pseudonocardia sp. nov., isolated from sandy soil of mangrove forest.</title>
        <authorList>
            <person name="Zan Z."/>
            <person name="Huang R."/>
            <person name="Liu W."/>
        </authorList>
    </citation>
    <scope>NUCLEOTIDE SEQUENCE</scope>
    <source>
        <strain evidence="1">S2-4</strain>
    </source>
</reference>
<accession>A0ABT1A288</accession>
<name>A0ABT1A288_9PSEU</name>
<dbReference type="Gene3D" id="3.30.530.20">
    <property type="match status" value="1"/>
</dbReference>
<comment type="caution">
    <text evidence="1">The sequence shown here is derived from an EMBL/GenBank/DDBJ whole genome shotgun (WGS) entry which is preliminary data.</text>
</comment>
<keyword evidence="2" id="KW-1185">Reference proteome</keyword>